<feature type="compositionally biased region" description="Low complexity" evidence="1">
    <location>
        <begin position="96"/>
        <end position="114"/>
    </location>
</feature>
<dbReference type="RefSeq" id="YP_009505735.1">
    <property type="nucleotide sequence ID" value="NC_038345.1"/>
</dbReference>
<evidence type="ECO:0000256" key="1">
    <source>
        <dbReference type="SAM" id="MobiDB-lite"/>
    </source>
</evidence>
<proteinExistence type="predicted"/>
<dbReference type="InterPro" id="IPR008474">
    <property type="entry name" value="DUF755"/>
</dbReference>
<dbReference type="OrthoDB" id="41684at10239"/>
<evidence type="ECO:0000313" key="3">
    <source>
        <dbReference type="EMBL" id="ABU55890.1"/>
    </source>
</evidence>
<sequence>MILVHSLPGIFPVTSMKEYKYRIQKQNHKQNSKNGTGEGTTLHPKLSKELVATRQLMKMYKFLQEPKETCQYADKHHQRTRARKRKKRRHHRPRSKSTSSNESNTNSSSESSSD</sequence>
<dbReference type="GeneID" id="37616643"/>
<dbReference type="Pfam" id="PF05501">
    <property type="entry name" value="DUF755"/>
    <property type="match status" value="1"/>
</dbReference>
<feature type="domain" description="DUF755" evidence="2">
    <location>
        <begin position="11"/>
        <end position="113"/>
    </location>
</feature>
<organism evidence="3 4">
    <name type="scientific">Torque teno mini virus 10</name>
    <dbReference type="NCBI Taxonomy" id="2065036"/>
    <lineage>
        <taxon>Viruses</taxon>
        <taxon>Monodnaviria</taxon>
        <taxon>Shotokuvirae</taxon>
        <taxon>Commensaviricota</taxon>
        <taxon>Cardeaviricetes</taxon>
        <taxon>Sanitavirales</taxon>
        <taxon>Anelloviridae</taxon>
        <taxon>Betatorquevirus</taxon>
        <taxon>Betatorquevirus homini10</taxon>
    </lineage>
</organism>
<protein>
    <submittedName>
        <fullName evidence="3">ORF3</fullName>
    </submittedName>
</protein>
<name>A8DMQ6_9VIRU</name>
<evidence type="ECO:0000313" key="4">
    <source>
        <dbReference type="Proteomes" id="UP000232797"/>
    </source>
</evidence>
<dbReference type="KEGG" id="vg:37616643"/>
<accession>A8DMQ6</accession>
<dbReference type="Proteomes" id="UP000232797">
    <property type="component" value="Segment"/>
</dbReference>
<feature type="region of interest" description="Disordered" evidence="1">
    <location>
        <begin position="23"/>
        <end position="47"/>
    </location>
</feature>
<feature type="compositionally biased region" description="Basic residues" evidence="1">
    <location>
        <begin position="76"/>
        <end position="95"/>
    </location>
</feature>
<evidence type="ECO:0000259" key="2">
    <source>
        <dbReference type="Pfam" id="PF05501"/>
    </source>
</evidence>
<keyword evidence="4" id="KW-1185">Reference proteome</keyword>
<dbReference type="EMBL" id="EF538880">
    <property type="protein sequence ID" value="ABU55890.1"/>
    <property type="molecule type" value="Genomic_DNA"/>
</dbReference>
<reference evidence="3 4" key="1">
    <citation type="journal article" date="2007" name="J. Gen. Virol.">
        <title>Circular genomes related to anelloviruses identified in human and animal samples by using a combined rolling-circle amplification/sequence-independent single primer amplification approach.</title>
        <authorList>
            <person name="Biagini P."/>
            <person name="Uch R."/>
            <person name="Belhouchet M."/>
            <person name="Attoui H."/>
            <person name="Cantaloube J.F."/>
            <person name="Brisbarre N."/>
            <person name="de Micco P."/>
        </authorList>
    </citation>
    <scope>NUCLEOTIDE SEQUENCE [LARGE SCALE GENOMIC DNA]</scope>
    <source>
        <strain evidence="3">LIL-y1</strain>
    </source>
</reference>
<feature type="region of interest" description="Disordered" evidence="1">
    <location>
        <begin position="64"/>
        <end position="114"/>
    </location>
</feature>